<dbReference type="Proteomes" id="UP000067434">
    <property type="component" value="Chromosome"/>
</dbReference>
<accession>A0A0F7FH38</accession>
<evidence type="ECO:0000313" key="4">
    <source>
        <dbReference type="Proteomes" id="UP000067434"/>
    </source>
</evidence>
<dbReference type="NCBIfam" id="TIGR01884">
    <property type="entry name" value="cas_HTH"/>
    <property type="match status" value="1"/>
</dbReference>
<dbReference type="PATRIC" id="fig|1550241.5.peg.612"/>
<dbReference type="AlphaFoldDB" id="A0A0F7FH38"/>
<organism evidence="3 4">
    <name type="scientific">Infirmifilum uzonense</name>
    <dbReference type="NCBI Taxonomy" id="1550241"/>
    <lineage>
        <taxon>Archaea</taxon>
        <taxon>Thermoproteota</taxon>
        <taxon>Thermoprotei</taxon>
        <taxon>Thermofilales</taxon>
        <taxon>Thermofilaceae</taxon>
        <taxon>Infirmifilum</taxon>
    </lineage>
</organism>
<evidence type="ECO:0008006" key="5">
    <source>
        <dbReference type="Google" id="ProtNLM"/>
    </source>
</evidence>
<sequence length="221" mass="24559">MEMRKTYICSLGFDATSIVRLIGEKGLTANDTIILVTTTHTHPRAETAIKSLKDFAEKLNPKSTIDVIRIPETSLEESLPVLVQRIRQEKSRGSNIIVDISGGPKNIAVALYLAAALAPADEVHLTSEVTGERVHLPLIPIHLLLTPRQLKVLSMLPATLTELSQKLQVSKPAVSRLMARMKEKGLVTMNKNRYEPTPWGRILLYTQHHPEAAKEDRPPIN</sequence>
<dbReference type="EMBL" id="CP009961">
    <property type="protein sequence ID" value="AKG38435.1"/>
    <property type="molecule type" value="Genomic_DNA"/>
</dbReference>
<dbReference type="Pfam" id="PF22662">
    <property type="entry name" value="Csa3_N"/>
    <property type="match status" value="1"/>
</dbReference>
<dbReference type="InterPro" id="IPR010163">
    <property type="entry name" value="Csa3"/>
</dbReference>
<gene>
    <name evidence="3" type="ORF">MA03_02915</name>
</gene>
<dbReference type="Pfam" id="PF12802">
    <property type="entry name" value="MarR_2"/>
    <property type="match status" value="1"/>
</dbReference>
<dbReference type="InterPro" id="IPR036390">
    <property type="entry name" value="WH_DNA-bd_sf"/>
</dbReference>
<dbReference type="Gene3D" id="1.10.10.10">
    <property type="entry name" value="Winged helix-like DNA-binding domain superfamily/Winged helix DNA-binding domain"/>
    <property type="match status" value="1"/>
</dbReference>
<feature type="domain" description="Csa3 N-terminal" evidence="2">
    <location>
        <begin position="5"/>
        <end position="118"/>
    </location>
</feature>
<dbReference type="KEGG" id="thf:MA03_02915"/>
<dbReference type="Gene3D" id="3.40.50.11700">
    <property type="match status" value="1"/>
</dbReference>
<dbReference type="HOGENOM" id="CLU_1248340_0_0_2"/>
<protein>
    <recommendedName>
        <fullName evidence="5">CRISPR locus-related DNA-binding protein</fullName>
    </recommendedName>
</protein>
<evidence type="ECO:0000259" key="2">
    <source>
        <dbReference type="Pfam" id="PF22662"/>
    </source>
</evidence>
<dbReference type="GO" id="GO:0003700">
    <property type="term" value="F:DNA-binding transcription factor activity"/>
    <property type="evidence" value="ECO:0007669"/>
    <property type="project" value="InterPro"/>
</dbReference>
<evidence type="ECO:0000313" key="3">
    <source>
        <dbReference type="EMBL" id="AKG38435.1"/>
    </source>
</evidence>
<name>A0A0F7FH38_9CREN</name>
<dbReference type="InterPro" id="IPR000835">
    <property type="entry name" value="HTH_MarR-typ"/>
</dbReference>
<proteinExistence type="predicted"/>
<keyword evidence="4" id="KW-1185">Reference proteome</keyword>
<evidence type="ECO:0000259" key="1">
    <source>
        <dbReference type="Pfam" id="PF12802"/>
    </source>
</evidence>
<dbReference type="SUPFAM" id="SSF46785">
    <property type="entry name" value="Winged helix' DNA-binding domain"/>
    <property type="match status" value="1"/>
</dbReference>
<dbReference type="InterPro" id="IPR036388">
    <property type="entry name" value="WH-like_DNA-bd_sf"/>
</dbReference>
<dbReference type="InterPro" id="IPR054588">
    <property type="entry name" value="Csa3_N"/>
</dbReference>
<feature type="domain" description="HTH marR-type" evidence="1">
    <location>
        <begin position="150"/>
        <end position="188"/>
    </location>
</feature>
<reference evidence="3 4" key="1">
    <citation type="journal article" date="2015" name="Stand. Genomic Sci.">
        <title>Complete genome sequence of and proposal of Thermofilum uzonense sp. nov. a novel hyperthermophilic crenarchaeon and emended description of the genus Thermofilum.</title>
        <authorList>
            <person name="Toshchakov S.V."/>
            <person name="Korzhenkov A.A."/>
            <person name="Samarov N.I."/>
            <person name="Mazunin I.O."/>
            <person name="Mozhey O.I."/>
            <person name="Shmyr I.S."/>
            <person name="Derbikova K.S."/>
            <person name="Taranov E.A."/>
            <person name="Dominova I.N."/>
            <person name="Bonch-Osmolovskaya E.A."/>
            <person name="Patrushev M.V."/>
            <person name="Podosokorskaya O.A."/>
            <person name="Kublanov I.V."/>
        </authorList>
    </citation>
    <scope>NUCLEOTIDE SEQUENCE [LARGE SCALE GENOMIC DNA]</scope>
    <source>
        <strain evidence="3 4">1807-2</strain>
    </source>
</reference>